<reference evidence="2" key="1">
    <citation type="submission" date="2022-03" db="EMBL/GenBank/DDBJ databases">
        <authorList>
            <person name="Alioto T."/>
            <person name="Alioto T."/>
            <person name="Gomez Garrido J."/>
        </authorList>
    </citation>
    <scope>NUCLEOTIDE SEQUENCE</scope>
</reference>
<keyword evidence="1" id="KW-0175">Coiled coil</keyword>
<feature type="coiled-coil region" evidence="1">
    <location>
        <begin position="104"/>
        <end position="151"/>
    </location>
</feature>
<gene>
    <name evidence="2" type="ORF">PECUL_23A054789</name>
</gene>
<feature type="non-terminal residue" evidence="2">
    <location>
        <position position="171"/>
    </location>
</feature>
<evidence type="ECO:0000256" key="1">
    <source>
        <dbReference type="SAM" id="Coils"/>
    </source>
</evidence>
<evidence type="ECO:0000313" key="3">
    <source>
        <dbReference type="Proteomes" id="UP001295444"/>
    </source>
</evidence>
<sequence length="171" mass="20644">MDLFTNRDNWQDKLANRFECERDNVNSNNDDLDYTCHKLQQLLVKETKIKWEIFTMTKYLENNITPRGLRFFKTPTFDRDDSEFIEIWDAALESFSVRMMKICIQQRKRNLLKLDTEINQIKEKLRPLTGCEEVEKSLETVKDFVEKVEQETVAIKKKKFLRDKNDYAFNR</sequence>
<dbReference type="Proteomes" id="UP001295444">
    <property type="component" value="Chromosome 06"/>
</dbReference>
<accession>A0AAD1WEQ6</accession>
<organism evidence="2 3">
    <name type="scientific">Pelobates cultripes</name>
    <name type="common">Western spadefoot toad</name>
    <dbReference type="NCBI Taxonomy" id="61616"/>
    <lineage>
        <taxon>Eukaryota</taxon>
        <taxon>Metazoa</taxon>
        <taxon>Chordata</taxon>
        <taxon>Craniata</taxon>
        <taxon>Vertebrata</taxon>
        <taxon>Euteleostomi</taxon>
        <taxon>Amphibia</taxon>
        <taxon>Batrachia</taxon>
        <taxon>Anura</taxon>
        <taxon>Pelobatoidea</taxon>
        <taxon>Pelobatidae</taxon>
        <taxon>Pelobates</taxon>
    </lineage>
</organism>
<keyword evidence="3" id="KW-1185">Reference proteome</keyword>
<protein>
    <submittedName>
        <fullName evidence="2">Uncharacterized protein</fullName>
    </submittedName>
</protein>
<dbReference type="AlphaFoldDB" id="A0AAD1WEQ6"/>
<proteinExistence type="predicted"/>
<dbReference type="EMBL" id="OW240917">
    <property type="protein sequence ID" value="CAH2301316.1"/>
    <property type="molecule type" value="Genomic_DNA"/>
</dbReference>
<name>A0AAD1WEQ6_PELCU</name>
<evidence type="ECO:0000313" key="2">
    <source>
        <dbReference type="EMBL" id="CAH2301316.1"/>
    </source>
</evidence>